<organism evidence="3 4">
    <name type="scientific">Buddleja alternifolia</name>
    <dbReference type="NCBI Taxonomy" id="168488"/>
    <lineage>
        <taxon>Eukaryota</taxon>
        <taxon>Viridiplantae</taxon>
        <taxon>Streptophyta</taxon>
        <taxon>Embryophyta</taxon>
        <taxon>Tracheophyta</taxon>
        <taxon>Spermatophyta</taxon>
        <taxon>Magnoliopsida</taxon>
        <taxon>eudicotyledons</taxon>
        <taxon>Gunneridae</taxon>
        <taxon>Pentapetalae</taxon>
        <taxon>asterids</taxon>
        <taxon>lamiids</taxon>
        <taxon>Lamiales</taxon>
        <taxon>Scrophulariaceae</taxon>
        <taxon>Buddlejeae</taxon>
        <taxon>Buddleja</taxon>
    </lineage>
</organism>
<feature type="coiled-coil region" evidence="1">
    <location>
        <begin position="222"/>
        <end position="270"/>
    </location>
</feature>
<sequence length="356" mass="41214">MMDVVHETEEASSMHDLPSRDMFQFQSRLNSHHIPLFSTHHRTVDPPSYSQDNHDNEDRDQSHSTSCFPVHQNRDGLPSFSGPKLQLELTSDGEIDGPDRVEFKMQLGVLAQNSYRFPLIYTSFDKMPQHVIGDRWDEIKKNTTLTDEAKRDVIKDFNGKWRQRKYEVKKKNFTPYGDDEEMLKELSQDLVPPKQWEYMLEYWKLDATKVACQLNEKMREKDEQMWEEMEQMRKEIEEMREEREQTKGLLEQLTKKLTQTQAQMTQEVVENAMSYFGLGNFPIALFGPSITPFQPSATSFRPSASSFRPTKVPLRPFDMRQVLDSSSTDRASSTRGASSTMGVGASRSSNDSVRST</sequence>
<dbReference type="Proteomes" id="UP000826271">
    <property type="component" value="Unassembled WGS sequence"/>
</dbReference>
<feature type="compositionally biased region" description="Basic and acidic residues" evidence="2">
    <location>
        <begin position="52"/>
        <end position="62"/>
    </location>
</feature>
<feature type="compositionally biased region" description="Polar residues" evidence="2">
    <location>
        <begin position="346"/>
        <end position="356"/>
    </location>
</feature>
<keyword evidence="4" id="KW-1185">Reference proteome</keyword>
<name>A0AAV6X7M1_9LAMI</name>
<feature type="region of interest" description="Disordered" evidence="2">
    <location>
        <begin position="297"/>
        <end position="356"/>
    </location>
</feature>
<accession>A0AAV6X7M1</accession>
<feature type="region of interest" description="Disordered" evidence="2">
    <location>
        <begin position="38"/>
        <end position="75"/>
    </location>
</feature>
<gene>
    <name evidence="3" type="ORF">BUALT_Bualt07G0055200</name>
</gene>
<dbReference type="PANTHER" id="PTHR33144">
    <property type="entry name" value="OS10G0409366 PROTEIN-RELATED"/>
    <property type="match status" value="1"/>
</dbReference>
<proteinExistence type="predicted"/>
<evidence type="ECO:0000313" key="4">
    <source>
        <dbReference type="Proteomes" id="UP000826271"/>
    </source>
</evidence>
<protein>
    <submittedName>
        <fullName evidence="3">Uncharacterized protein</fullName>
    </submittedName>
</protein>
<feature type="compositionally biased region" description="Low complexity" evidence="2">
    <location>
        <begin position="324"/>
        <end position="339"/>
    </location>
</feature>
<comment type="caution">
    <text evidence="3">The sequence shown here is derived from an EMBL/GenBank/DDBJ whole genome shotgun (WGS) entry which is preliminary data.</text>
</comment>
<feature type="compositionally biased region" description="Polar residues" evidence="2">
    <location>
        <begin position="297"/>
        <end position="308"/>
    </location>
</feature>
<reference evidence="3" key="1">
    <citation type="submission" date="2019-10" db="EMBL/GenBank/DDBJ databases">
        <authorList>
            <person name="Zhang R."/>
            <person name="Pan Y."/>
            <person name="Wang J."/>
            <person name="Ma R."/>
            <person name="Yu S."/>
        </authorList>
    </citation>
    <scope>NUCLEOTIDE SEQUENCE</scope>
    <source>
        <strain evidence="3">LA-IB0</strain>
        <tissue evidence="3">Leaf</tissue>
    </source>
</reference>
<evidence type="ECO:0000256" key="1">
    <source>
        <dbReference type="SAM" id="Coils"/>
    </source>
</evidence>
<evidence type="ECO:0000313" key="3">
    <source>
        <dbReference type="EMBL" id="KAG8379121.1"/>
    </source>
</evidence>
<dbReference type="PANTHER" id="PTHR33144:SF25">
    <property type="entry name" value="DUF4216 DOMAIN-CONTAINING PROTEIN"/>
    <property type="match status" value="1"/>
</dbReference>
<evidence type="ECO:0000256" key="2">
    <source>
        <dbReference type="SAM" id="MobiDB-lite"/>
    </source>
</evidence>
<dbReference type="EMBL" id="WHWC01000007">
    <property type="protein sequence ID" value="KAG8379121.1"/>
    <property type="molecule type" value="Genomic_DNA"/>
</dbReference>
<dbReference type="AlphaFoldDB" id="A0AAV6X7M1"/>
<keyword evidence="1" id="KW-0175">Coiled coil</keyword>